<dbReference type="SMART" id="SM00297">
    <property type="entry name" value="BROMO"/>
    <property type="match status" value="1"/>
</dbReference>
<keyword evidence="11" id="KW-0040">ANK repeat</keyword>
<keyword evidence="8 12" id="KW-0103">Bromodomain</keyword>
<evidence type="ECO:0000256" key="6">
    <source>
        <dbReference type="ARBA" id="ARBA00022692"/>
    </source>
</evidence>
<evidence type="ECO:0000256" key="8">
    <source>
        <dbReference type="ARBA" id="ARBA00023117"/>
    </source>
</evidence>
<evidence type="ECO:0000256" key="5">
    <source>
        <dbReference type="ARBA" id="ARBA00022679"/>
    </source>
</evidence>
<dbReference type="GO" id="GO:0006031">
    <property type="term" value="P:chitin biosynthetic process"/>
    <property type="evidence" value="ECO:0007669"/>
    <property type="project" value="TreeGrafter"/>
</dbReference>
<name>A0A261Y5Q0_9FUNG</name>
<dbReference type="EMBL" id="MVBO01000008">
    <property type="protein sequence ID" value="OZJ05923.1"/>
    <property type="molecule type" value="Genomic_DNA"/>
</dbReference>
<proteinExistence type="predicted"/>
<keyword evidence="5" id="KW-0808">Transferase</keyword>
<evidence type="ECO:0000313" key="17">
    <source>
        <dbReference type="Proteomes" id="UP000242875"/>
    </source>
</evidence>
<dbReference type="Gene3D" id="1.20.920.10">
    <property type="entry name" value="Bromodomain-like"/>
    <property type="match status" value="1"/>
</dbReference>
<feature type="region of interest" description="Disordered" evidence="13">
    <location>
        <begin position="1178"/>
        <end position="1215"/>
    </location>
</feature>
<dbReference type="InterPro" id="IPR002110">
    <property type="entry name" value="Ankyrin_rpt"/>
</dbReference>
<feature type="domain" description="Bromo" evidence="15">
    <location>
        <begin position="220"/>
        <end position="289"/>
    </location>
</feature>
<evidence type="ECO:0000256" key="2">
    <source>
        <dbReference type="ARBA" id="ARBA00012543"/>
    </source>
</evidence>
<dbReference type="Gene3D" id="1.25.40.20">
    <property type="entry name" value="Ankyrin repeat-containing domain"/>
    <property type="match status" value="1"/>
</dbReference>
<sequence>MSRHSGPSEHPAVIYELFGALNKRDPLTFQRLLDAYPETALNDLFPVHMMHNTFEWTLLHAASYYGDLASVQALLQRGALTEVRDTYQRNTALFWAVYGGKLKERRARQKLTAKDHPKIAFLLLSFGARRDAKNANGQVALNLLPSQSAEWLRVLRSPETPNALIRYPADMAAQTPSDVSPSTFKRHTPTLDGSGQTQPSQLAFMQDMYTTVTSHYDSATGRLYCDTLYTLPSPEELPEYYKLVSKPISLNMVKERMAEGYPTLRTFEGDMLAAFGNAIFFNDVSSRLYKDAKLLQRLYIRHTERLQTKFGLENEQDFDAFMSAPFNISYVPPPLARPDFIGGKGKQIEEIEQPVYVPRLTPRRNRRSAASIKAEKQRLATDYQDQSQETTIPTPTKTRRTEYGEERTTRTASPSDFGSVKVPTPSHGQPRQLAQTSVVGMPSTPRRPLEFDIDASKYTKPVFDERTQEEMEFELSIPAQPVAEPASTSHLESQIRRGNQHSLLQSILIEANDHSVAMALDASSVTSHTFTITPLVTALTVTPLLQNHLAEQRLGYNITVNINDRRLAAPSYTTTLPGSPFRQDGYIVPLIIGANYIDIAVGAHLADPNASGFELQHFYLFVYQSLYLLTAVFAIQRCYAKSHQNKGACPSEEGKGQSSRKPFSSRLFLQFLMSEQPNINDAGQRASFEEGDCTWHALSSENEEFIHRDEEFGEAHAELPVTSGSEEIAAQPTQKAKKKARIQSPKEMRSATQGVRRLPSMKERHDLQGYRNSRREGRTAEERVRNIRKRKRKSASRSAPMKAEHQSWWTTVSRILTFWAFNPCLKLCGLKDKDMQQAWREKIALVMIIIILCGAVGFLTFGFNVTICGNQIRMKAKEISQNQTIILGRIYDLSNFRHPTPFPGVPDDGNLLEDPTKAGGKDLTLLFQNVNYNCKGFLIPTKTDDNSGNVINYFPCKSIDPYWPYMNRTDDPSKSGCHTSVASRQAVSTLKYIADVYYDWSDLQQSGTSLTVFNGNVLDLSRLKWLVPNIPMPALLQEFIGPTNHYIGYDATYWLSMTPERLQMGKCMQDILKVGVLDARSAGCIISDIVLYVSLIVILGVVLTRFFLAVIFGWFISGRLGSIREETPQERKKREEDLMIWENDGELHYPQSKSVASLGPTTASTPFDSSLALNNMGGSQTSLKGSGTPGRRGFLPRTSRFSSRANDDGTSMFGESIYGNNSRMFTGSVTSLHSMTNRGSNPPISMRSRSRDNFRGQWEDQMAELGSPHAYPWDFQGPYPPNGLPRMDSQMMLPENLPVPSGNLPESMSASNLAGQHMYNFNFNLLYSFMLVTCYSEGEEGLRTTLDSLANMEYPTTHKMLLVICDGLITGSGNSLSTPDIVLSMMDAFAVPKDEVVPCSYVAIADGSKRHNMAKVYAGYYKYADDSKIPLEKQQHVPMIAIVKCGTPAEATEKKPGNRGKRDSQVILMSLMRNIYYGERMCELDFEFCKSIYRLTGLHPGRFEVVLMVDADTKVFPDSLARMVACMSRDHLIMGLCGETRIANKSDSWVTMMQVFEYYISHHSAKAFESIFGGVTCLPGCFCMYRIIAPKANRFVPVLCSSDIVERYSENVVDTLHKKNLLLLGEDRYLSTLMLQHFPRRKAMFIPGAVCKTVVPDKFSILLSQRRRWINSTVHNLLELVLIRDLCGTFCFSMQFMVFMELVGTVVLPAAISFTLYLIVISFFVSPVPIIPLMLLAVILGLPAILIGLTTRKMVYIGWMVIYLLSLPIWNFILPVYAYWHFDDFSWGQTRVVEGEKKGHDHSKKDGEFDSSQIILRRFEEWMQHERRLQWEKELDRQRQWWKSRQLTQLQEVPKEIIPPHIDRLSTSQSSHIE</sequence>
<dbReference type="GO" id="GO:0030428">
    <property type="term" value="C:cell septum"/>
    <property type="evidence" value="ECO:0007669"/>
    <property type="project" value="TreeGrafter"/>
</dbReference>
<feature type="transmembrane region" description="Helical" evidence="14">
    <location>
        <begin position="1730"/>
        <end position="1749"/>
    </location>
</feature>
<gene>
    <name evidence="16" type="ORF">BZG36_01202</name>
</gene>
<evidence type="ECO:0000256" key="11">
    <source>
        <dbReference type="PROSITE-ProRule" id="PRU00023"/>
    </source>
</evidence>
<dbReference type="InterPro" id="IPR036427">
    <property type="entry name" value="Bromodomain-like_sf"/>
</dbReference>
<dbReference type="SUPFAM" id="SSF48403">
    <property type="entry name" value="Ankyrin repeat"/>
    <property type="match status" value="1"/>
</dbReference>
<dbReference type="GO" id="GO:0005886">
    <property type="term" value="C:plasma membrane"/>
    <property type="evidence" value="ECO:0007669"/>
    <property type="project" value="UniProtKB-SubCell"/>
</dbReference>
<feature type="transmembrane region" description="Helical" evidence="14">
    <location>
        <begin position="1702"/>
        <end position="1724"/>
    </location>
</feature>
<keyword evidence="6 14" id="KW-0812">Transmembrane</keyword>
<feature type="region of interest" description="Disordered" evidence="13">
    <location>
        <begin position="727"/>
        <end position="802"/>
    </location>
</feature>
<accession>A0A261Y5Q0</accession>
<evidence type="ECO:0000313" key="16">
    <source>
        <dbReference type="EMBL" id="OZJ05923.1"/>
    </source>
</evidence>
<feature type="compositionally biased region" description="Basic and acidic residues" evidence="13">
    <location>
        <begin position="760"/>
        <end position="785"/>
    </location>
</feature>
<keyword evidence="9 14" id="KW-0472">Membrane</keyword>
<protein>
    <recommendedName>
        <fullName evidence="2">chitin synthase</fullName>
        <ecNumber evidence="2">2.4.1.16</ecNumber>
    </recommendedName>
</protein>
<reference evidence="16 17" key="1">
    <citation type="journal article" date="2017" name="Mycologia">
        <title>Bifiguratus adelaidae, gen. et sp. nov., a new member of Mucoromycotina in endophytic and soil-dwelling habitats.</title>
        <authorList>
            <person name="Torres-Cruz T.J."/>
            <person name="Billingsley Tobias T.L."/>
            <person name="Almatruk M."/>
            <person name="Hesse C."/>
            <person name="Kuske C.R."/>
            <person name="Desiro A."/>
            <person name="Benucci G.M."/>
            <person name="Bonito G."/>
            <person name="Stajich J.E."/>
            <person name="Dunlap C."/>
            <person name="Arnold A.E."/>
            <person name="Porras-Alfaro A."/>
        </authorList>
    </citation>
    <scope>NUCLEOTIDE SEQUENCE [LARGE SCALE GENOMIC DNA]</scope>
    <source>
        <strain evidence="16 17">AZ0501</strain>
    </source>
</reference>
<evidence type="ECO:0000256" key="3">
    <source>
        <dbReference type="ARBA" id="ARBA00022475"/>
    </source>
</evidence>
<dbReference type="InterPro" id="IPR004835">
    <property type="entry name" value="Chitin_synth"/>
</dbReference>
<feature type="transmembrane region" description="Helical" evidence="14">
    <location>
        <begin position="1756"/>
        <end position="1780"/>
    </location>
</feature>
<dbReference type="Pfam" id="PF00439">
    <property type="entry name" value="Bromodomain"/>
    <property type="match status" value="1"/>
</dbReference>
<evidence type="ECO:0000256" key="9">
    <source>
        <dbReference type="ARBA" id="ARBA00023136"/>
    </source>
</evidence>
<feature type="repeat" description="ANK" evidence="11">
    <location>
        <begin position="54"/>
        <end position="86"/>
    </location>
</feature>
<dbReference type="Pfam" id="PF22997">
    <property type="entry name" value="CHS4"/>
    <property type="match status" value="1"/>
</dbReference>
<feature type="transmembrane region" description="Helical" evidence="14">
    <location>
        <begin position="1089"/>
        <end position="1116"/>
    </location>
</feature>
<feature type="region of interest" description="Disordered" evidence="13">
    <location>
        <begin position="359"/>
        <end position="449"/>
    </location>
</feature>
<dbReference type="EC" id="2.4.1.16" evidence="2"/>
<dbReference type="PANTHER" id="PTHR22914:SF16">
    <property type="entry name" value="CHITIN SYNTHASE 3"/>
    <property type="match status" value="1"/>
</dbReference>
<keyword evidence="4" id="KW-0328">Glycosyltransferase</keyword>
<feature type="compositionally biased region" description="Basic and acidic residues" evidence="13">
    <location>
        <begin position="399"/>
        <end position="409"/>
    </location>
</feature>
<feature type="transmembrane region" description="Helical" evidence="14">
    <location>
        <begin position="843"/>
        <end position="863"/>
    </location>
</feature>
<dbReference type="InterPro" id="IPR054295">
    <property type="entry name" value="CHS4-like_dom"/>
</dbReference>
<keyword evidence="10" id="KW-0325">Glycoprotein</keyword>
<comment type="caution">
    <text evidence="16">The sequence shown here is derived from an EMBL/GenBank/DDBJ whole genome shotgun (WGS) entry which is preliminary data.</text>
</comment>
<organism evidence="16 17">
    <name type="scientific">Bifiguratus adelaidae</name>
    <dbReference type="NCBI Taxonomy" id="1938954"/>
    <lineage>
        <taxon>Eukaryota</taxon>
        <taxon>Fungi</taxon>
        <taxon>Fungi incertae sedis</taxon>
        <taxon>Mucoromycota</taxon>
        <taxon>Mucoromycotina</taxon>
        <taxon>Endogonomycetes</taxon>
        <taxon>Endogonales</taxon>
        <taxon>Endogonales incertae sedis</taxon>
        <taxon>Bifiguratus</taxon>
    </lineage>
</organism>
<evidence type="ECO:0000256" key="13">
    <source>
        <dbReference type="SAM" id="MobiDB-lite"/>
    </source>
</evidence>
<dbReference type="SMART" id="SM00248">
    <property type="entry name" value="ANK"/>
    <property type="match status" value="2"/>
</dbReference>
<dbReference type="Pfam" id="PF00023">
    <property type="entry name" value="Ank"/>
    <property type="match status" value="1"/>
</dbReference>
<dbReference type="GO" id="GO:0006325">
    <property type="term" value="P:chromatin organization"/>
    <property type="evidence" value="ECO:0007669"/>
    <property type="project" value="UniProtKB-ARBA"/>
</dbReference>
<evidence type="ECO:0000259" key="15">
    <source>
        <dbReference type="PROSITE" id="PS50014"/>
    </source>
</evidence>
<feature type="compositionally biased region" description="Polar residues" evidence="13">
    <location>
        <begin position="426"/>
        <end position="438"/>
    </location>
</feature>
<dbReference type="Proteomes" id="UP000242875">
    <property type="component" value="Unassembled WGS sequence"/>
</dbReference>
<dbReference type="CDD" id="cd04190">
    <property type="entry name" value="Chitin_synth_C"/>
    <property type="match status" value="1"/>
</dbReference>
<dbReference type="OrthoDB" id="370884at2759"/>
<dbReference type="GO" id="GO:0004100">
    <property type="term" value="F:chitin synthase activity"/>
    <property type="evidence" value="ECO:0007669"/>
    <property type="project" value="UniProtKB-EC"/>
</dbReference>
<evidence type="ECO:0000256" key="7">
    <source>
        <dbReference type="ARBA" id="ARBA00022989"/>
    </source>
</evidence>
<keyword evidence="17" id="KW-1185">Reference proteome</keyword>
<dbReference type="InterPro" id="IPR001487">
    <property type="entry name" value="Bromodomain"/>
</dbReference>
<dbReference type="InterPro" id="IPR036770">
    <property type="entry name" value="Ankyrin_rpt-contain_sf"/>
</dbReference>
<dbReference type="PROSITE" id="PS50088">
    <property type="entry name" value="ANK_REPEAT"/>
    <property type="match status" value="1"/>
</dbReference>
<dbReference type="Pfam" id="PF03142">
    <property type="entry name" value="Chitin_synth_2"/>
    <property type="match status" value="1"/>
</dbReference>
<dbReference type="SUPFAM" id="SSF53448">
    <property type="entry name" value="Nucleotide-diphospho-sugar transferases"/>
    <property type="match status" value="1"/>
</dbReference>
<evidence type="ECO:0000256" key="1">
    <source>
        <dbReference type="ARBA" id="ARBA00004651"/>
    </source>
</evidence>
<dbReference type="PANTHER" id="PTHR22914">
    <property type="entry name" value="CHITIN SYNTHASE"/>
    <property type="match status" value="1"/>
</dbReference>
<comment type="subcellular location">
    <subcellularLocation>
        <location evidence="1">Cell membrane</location>
        <topology evidence="1">Multi-pass membrane protein</topology>
    </subcellularLocation>
</comment>
<keyword evidence="7 14" id="KW-1133">Transmembrane helix</keyword>
<keyword evidence="3" id="KW-1003">Cell membrane</keyword>
<dbReference type="PROSITE" id="PS50014">
    <property type="entry name" value="BROMODOMAIN_2"/>
    <property type="match status" value="1"/>
</dbReference>
<evidence type="ECO:0000256" key="12">
    <source>
        <dbReference type="PROSITE-ProRule" id="PRU00035"/>
    </source>
</evidence>
<feature type="compositionally biased region" description="Basic residues" evidence="13">
    <location>
        <begin position="786"/>
        <end position="795"/>
    </location>
</feature>
<evidence type="ECO:0000256" key="4">
    <source>
        <dbReference type="ARBA" id="ARBA00022676"/>
    </source>
</evidence>
<dbReference type="InterPro" id="IPR029044">
    <property type="entry name" value="Nucleotide-diphossugar_trans"/>
</dbReference>
<dbReference type="SUPFAM" id="SSF47370">
    <property type="entry name" value="Bromodomain"/>
    <property type="match status" value="1"/>
</dbReference>
<evidence type="ECO:0000256" key="10">
    <source>
        <dbReference type="ARBA" id="ARBA00023180"/>
    </source>
</evidence>
<evidence type="ECO:0000256" key="14">
    <source>
        <dbReference type="SAM" id="Phobius"/>
    </source>
</evidence>